<dbReference type="InterPro" id="IPR006598">
    <property type="entry name" value="CAP10"/>
</dbReference>
<dbReference type="Proteomes" id="UP000002058">
    <property type="component" value="Unassembled WGS sequence"/>
</dbReference>
<evidence type="ECO:0000313" key="3">
    <source>
        <dbReference type="Proteomes" id="UP000002058"/>
    </source>
</evidence>
<proteinExistence type="predicted"/>
<sequence length="590" mass="67610">MRFQRVLVLLGLASLVAVTLFFLRTRYAPIIPVSQYPNKHNSPSPPVSHPSPAGADAHPIAQLLSKSKSSWDDVRARQSKTLEEAVREYQRRYSLPPPPNFDVWFKFAKARGVELIDEYDTIYESLLPFWGLQPKMIRDRAKEALGFDNSLIGVLIRNGAVSLVSGGGDSQEWKRKALEGMMKQFVQYLPNMDLAFNIHDEPRVVIPSGDLQQLVSHALNVAIPQTANRSAHNAWTSPADLNGGDRIDEFKTTRFNRFAHQPTWTTSRSSCPMDTPARDLNEVAPDKIDAYLFGELGFVYNTTAFSDICLSPSLRYTFGMFERPNAMSIVRDLFPIFAESKVSSFQDILYPSPWYWSGKVTYEQGPNWDIKKDQMYWRGSTTGGFSRAGGWRRQHRQLFVKNINAVDDVKVLEKGETNWITKTVKRSDFKQLFNVSFSHVGQCDPEDCEAQKSYFDVVKPSPQDEAWEFKYLADVDGNAFSGRFYALLRSRSLVYKLAVFREWHSEWLRPWVHYIPWSLKGDEHTESVRYFSMEEEGRQHAARVAQESSGWAKKALKNDALEAWFFRLLLEYGRVVDDNRDTIGFSLDSP</sequence>
<protein>
    <recommendedName>
        <fullName evidence="1">Glycosyl transferase CAP10 domain-containing protein</fullName>
    </recommendedName>
</protein>
<gene>
    <name evidence="2" type="ORF">UREG_02027</name>
</gene>
<dbReference type="OrthoDB" id="541052at2759"/>
<dbReference type="InterPro" id="IPR051091">
    <property type="entry name" value="O-Glucosyltr/Glycosyltrsf_90"/>
</dbReference>
<dbReference type="SMART" id="SM00672">
    <property type="entry name" value="CAP10"/>
    <property type="match status" value="1"/>
</dbReference>
<dbReference type="KEGG" id="ure:UREG_02027"/>
<feature type="domain" description="Glycosyl transferase CAP10" evidence="1">
    <location>
        <begin position="304"/>
        <end position="579"/>
    </location>
</feature>
<dbReference type="GeneID" id="8440464"/>
<dbReference type="AlphaFoldDB" id="C4JK70"/>
<keyword evidence="3" id="KW-1185">Reference proteome</keyword>
<dbReference type="RefSeq" id="XP_002542511.1">
    <property type="nucleotide sequence ID" value="XM_002542465.1"/>
</dbReference>
<dbReference type="eggNOG" id="ENOG502QUUP">
    <property type="taxonomic scope" value="Eukaryota"/>
</dbReference>
<dbReference type="OMA" id="HQPTWTH"/>
<evidence type="ECO:0000259" key="1">
    <source>
        <dbReference type="SMART" id="SM00672"/>
    </source>
</evidence>
<dbReference type="VEuPathDB" id="FungiDB:UREG_02027"/>
<dbReference type="InParanoid" id="C4JK70"/>
<evidence type="ECO:0000313" key="2">
    <source>
        <dbReference type="EMBL" id="EEP77178.1"/>
    </source>
</evidence>
<dbReference type="PANTHER" id="PTHR12203:SF104">
    <property type="entry name" value="PROTEIN CAP1, PUTATIVE (AFU_ORTHOLOGUE AFUA_1G05595)-RELATED"/>
    <property type="match status" value="1"/>
</dbReference>
<dbReference type="EMBL" id="CH476615">
    <property type="protein sequence ID" value="EEP77178.1"/>
    <property type="molecule type" value="Genomic_DNA"/>
</dbReference>
<name>C4JK70_UNCRE</name>
<dbReference type="PANTHER" id="PTHR12203">
    <property type="entry name" value="KDEL LYS-ASP-GLU-LEU CONTAINING - RELATED"/>
    <property type="match status" value="1"/>
</dbReference>
<dbReference type="HOGENOM" id="CLU_005027_4_1_1"/>
<organism evidence="2 3">
    <name type="scientific">Uncinocarpus reesii (strain UAMH 1704)</name>
    <dbReference type="NCBI Taxonomy" id="336963"/>
    <lineage>
        <taxon>Eukaryota</taxon>
        <taxon>Fungi</taxon>
        <taxon>Dikarya</taxon>
        <taxon>Ascomycota</taxon>
        <taxon>Pezizomycotina</taxon>
        <taxon>Eurotiomycetes</taxon>
        <taxon>Eurotiomycetidae</taxon>
        <taxon>Onygenales</taxon>
        <taxon>Onygenaceae</taxon>
        <taxon>Uncinocarpus</taxon>
    </lineage>
</organism>
<accession>C4JK70</accession>
<reference evidence="3" key="1">
    <citation type="journal article" date="2009" name="Genome Res.">
        <title>Comparative genomic analyses of the human fungal pathogens Coccidioides and their relatives.</title>
        <authorList>
            <person name="Sharpton T.J."/>
            <person name="Stajich J.E."/>
            <person name="Rounsley S.D."/>
            <person name="Gardner M.J."/>
            <person name="Wortman J.R."/>
            <person name="Jordar V.S."/>
            <person name="Maiti R."/>
            <person name="Kodira C.D."/>
            <person name="Neafsey D.E."/>
            <person name="Zeng Q."/>
            <person name="Hung C.-Y."/>
            <person name="McMahan C."/>
            <person name="Muszewska A."/>
            <person name="Grynberg M."/>
            <person name="Mandel M.A."/>
            <person name="Kellner E.M."/>
            <person name="Barker B.M."/>
            <person name="Galgiani J.N."/>
            <person name="Orbach M.J."/>
            <person name="Kirkland T.N."/>
            <person name="Cole G.T."/>
            <person name="Henn M.R."/>
            <person name="Birren B.W."/>
            <person name="Taylor J.W."/>
        </authorList>
    </citation>
    <scope>NUCLEOTIDE SEQUENCE [LARGE SCALE GENOMIC DNA]</scope>
    <source>
        <strain evidence="3">UAMH 1704</strain>
    </source>
</reference>
<dbReference type="Pfam" id="PF05686">
    <property type="entry name" value="Glyco_transf_90"/>
    <property type="match status" value="1"/>
</dbReference>
<dbReference type="STRING" id="336963.C4JK70"/>